<dbReference type="InterPro" id="IPR000524">
    <property type="entry name" value="Tscrpt_reg_HTH_GntR"/>
</dbReference>
<dbReference type="EMBL" id="QKYN01000053">
    <property type="protein sequence ID" value="RAG85033.1"/>
    <property type="molecule type" value="Genomic_DNA"/>
</dbReference>
<dbReference type="SMART" id="SM00345">
    <property type="entry name" value="HTH_GNTR"/>
    <property type="match status" value="1"/>
</dbReference>
<gene>
    <name evidence="5" type="ORF">DN069_13825</name>
</gene>
<dbReference type="PANTHER" id="PTHR44846">
    <property type="entry name" value="MANNOSYL-D-GLYCERATE TRANSPORT/METABOLISM SYSTEM REPRESSOR MNGR-RELATED"/>
    <property type="match status" value="1"/>
</dbReference>
<evidence type="ECO:0000256" key="1">
    <source>
        <dbReference type="ARBA" id="ARBA00023015"/>
    </source>
</evidence>
<dbReference type="Proteomes" id="UP000248889">
    <property type="component" value="Unassembled WGS sequence"/>
</dbReference>
<evidence type="ECO:0000313" key="5">
    <source>
        <dbReference type="EMBL" id="RAG85033.1"/>
    </source>
</evidence>
<evidence type="ECO:0000256" key="2">
    <source>
        <dbReference type="ARBA" id="ARBA00023125"/>
    </source>
</evidence>
<dbReference type="CDD" id="cd07377">
    <property type="entry name" value="WHTH_GntR"/>
    <property type="match status" value="1"/>
</dbReference>
<comment type="caution">
    <text evidence="5">The sequence shown here is derived from an EMBL/GenBank/DDBJ whole genome shotgun (WGS) entry which is preliminary data.</text>
</comment>
<dbReference type="GO" id="GO:0003700">
    <property type="term" value="F:DNA-binding transcription factor activity"/>
    <property type="evidence" value="ECO:0007669"/>
    <property type="project" value="InterPro"/>
</dbReference>
<keyword evidence="3" id="KW-0804">Transcription</keyword>
<dbReference type="Pfam" id="PF00392">
    <property type="entry name" value="GntR"/>
    <property type="match status" value="1"/>
</dbReference>
<dbReference type="PROSITE" id="PS50949">
    <property type="entry name" value="HTH_GNTR"/>
    <property type="match status" value="1"/>
</dbReference>
<evidence type="ECO:0000313" key="6">
    <source>
        <dbReference type="Proteomes" id="UP000248889"/>
    </source>
</evidence>
<dbReference type="SUPFAM" id="SSF46785">
    <property type="entry name" value="Winged helix' DNA-binding domain"/>
    <property type="match status" value="1"/>
</dbReference>
<keyword evidence="1" id="KW-0805">Transcription regulation</keyword>
<accession>A0A2X0INC2</accession>
<proteinExistence type="predicted"/>
<dbReference type="InterPro" id="IPR036390">
    <property type="entry name" value="WH_DNA-bd_sf"/>
</dbReference>
<reference evidence="5 6" key="1">
    <citation type="submission" date="2018-06" db="EMBL/GenBank/DDBJ databases">
        <title>Streptacidiphilus pinicola sp. nov., isolated from pine grove soil.</title>
        <authorList>
            <person name="Roh S.G."/>
            <person name="Park S."/>
            <person name="Kim M.-K."/>
            <person name="Yun B.-R."/>
            <person name="Park J."/>
            <person name="Kim M.J."/>
            <person name="Kim Y.S."/>
            <person name="Kim S.B."/>
        </authorList>
    </citation>
    <scope>NUCLEOTIDE SEQUENCE [LARGE SCALE GENOMIC DNA]</scope>
    <source>
        <strain evidence="5 6">MMS16-CNU450</strain>
    </source>
</reference>
<dbReference type="GO" id="GO:0045892">
    <property type="term" value="P:negative regulation of DNA-templated transcription"/>
    <property type="evidence" value="ECO:0007669"/>
    <property type="project" value="TreeGrafter"/>
</dbReference>
<dbReference type="PANTHER" id="PTHR44846:SF1">
    <property type="entry name" value="MANNOSYL-D-GLYCERATE TRANSPORT_METABOLISM SYSTEM REPRESSOR MNGR-RELATED"/>
    <property type="match status" value="1"/>
</dbReference>
<dbReference type="Gene3D" id="1.10.10.10">
    <property type="entry name" value="Winged helix-like DNA-binding domain superfamily/Winged helix DNA-binding domain"/>
    <property type="match status" value="1"/>
</dbReference>
<keyword evidence="6" id="KW-1185">Reference proteome</keyword>
<dbReference type="RefSeq" id="WP_111501254.1">
    <property type="nucleotide sequence ID" value="NZ_QKYN01000053.1"/>
</dbReference>
<dbReference type="OrthoDB" id="3517122at2"/>
<evidence type="ECO:0000259" key="4">
    <source>
        <dbReference type="PROSITE" id="PS50949"/>
    </source>
</evidence>
<feature type="domain" description="HTH gntR-type" evidence="4">
    <location>
        <begin position="1"/>
        <end position="69"/>
    </location>
</feature>
<sequence>MALYRDIYTDLRRRIAAGEWAVGEQLPDLGALRECYGASLNTVRRATNDLRDEGVLRISQGEGTFVAALPQPTGEELLERLRRAQVAIGDAIAALEAVNRLPATTMPEGEPDAR</sequence>
<keyword evidence="2" id="KW-0238">DNA-binding</keyword>
<protein>
    <submittedName>
        <fullName evidence="5">GntR family transcriptional regulator</fullName>
    </submittedName>
</protein>
<dbReference type="GO" id="GO:0003677">
    <property type="term" value="F:DNA binding"/>
    <property type="evidence" value="ECO:0007669"/>
    <property type="project" value="UniProtKB-KW"/>
</dbReference>
<dbReference type="InterPro" id="IPR050679">
    <property type="entry name" value="Bact_HTH_transcr_reg"/>
</dbReference>
<name>A0A2X0INC2_9ACTN</name>
<organism evidence="5 6">
    <name type="scientific">Streptacidiphilus pinicola</name>
    <dbReference type="NCBI Taxonomy" id="2219663"/>
    <lineage>
        <taxon>Bacteria</taxon>
        <taxon>Bacillati</taxon>
        <taxon>Actinomycetota</taxon>
        <taxon>Actinomycetes</taxon>
        <taxon>Kitasatosporales</taxon>
        <taxon>Streptomycetaceae</taxon>
        <taxon>Streptacidiphilus</taxon>
    </lineage>
</organism>
<evidence type="ECO:0000256" key="3">
    <source>
        <dbReference type="ARBA" id="ARBA00023163"/>
    </source>
</evidence>
<dbReference type="AlphaFoldDB" id="A0A2X0INC2"/>
<dbReference type="InterPro" id="IPR036388">
    <property type="entry name" value="WH-like_DNA-bd_sf"/>
</dbReference>